<evidence type="ECO:0000256" key="4">
    <source>
        <dbReference type="PIRNR" id="PIRNR018169"/>
    </source>
</evidence>
<keyword evidence="3 4" id="KW-0443">Lipid metabolism</keyword>
<dbReference type="InterPro" id="IPR016715">
    <property type="entry name" value="PAF_acetylhydro_eukaryote"/>
</dbReference>
<dbReference type="AlphaFoldDB" id="A0A9P4J5E7"/>
<name>A0A9P4J5E7_9PEZI</name>
<evidence type="ECO:0000256" key="6">
    <source>
        <dbReference type="SAM" id="Phobius"/>
    </source>
</evidence>
<dbReference type="Gene3D" id="3.40.50.1820">
    <property type="entry name" value="alpha/beta hydrolase"/>
    <property type="match status" value="1"/>
</dbReference>
<proteinExistence type="inferred from homology"/>
<gene>
    <name evidence="7" type="ORF">K461DRAFT_278994</name>
</gene>
<keyword evidence="6" id="KW-0812">Transmembrane</keyword>
<keyword evidence="6" id="KW-1133">Transmembrane helix</keyword>
<evidence type="ECO:0000256" key="1">
    <source>
        <dbReference type="ARBA" id="ARBA00022801"/>
    </source>
</evidence>
<evidence type="ECO:0000256" key="2">
    <source>
        <dbReference type="ARBA" id="ARBA00022963"/>
    </source>
</evidence>
<comment type="caution">
    <text evidence="7">The sequence shown here is derived from an EMBL/GenBank/DDBJ whole genome shotgun (WGS) entry which is preliminary data.</text>
</comment>
<feature type="transmembrane region" description="Helical" evidence="6">
    <location>
        <begin position="12"/>
        <end position="36"/>
    </location>
</feature>
<dbReference type="PANTHER" id="PTHR10272:SF11">
    <property type="entry name" value="PHOSPHOLIPASE-RELATED"/>
    <property type="match status" value="1"/>
</dbReference>
<dbReference type="PANTHER" id="PTHR10272">
    <property type="entry name" value="PLATELET-ACTIVATING FACTOR ACETYLHYDROLASE"/>
    <property type="match status" value="1"/>
</dbReference>
<dbReference type="EC" id="3.1.1.47" evidence="4"/>
<sequence length="480" mass="52884">MVIPAILEPRLTWRYVLVSGAVLYGSYCWLLGLPLLSSNLPKYTGPHAVGTIDLEVPVDSRRVSDLIYANTREPAFELKTVLFSIYYPASATARPSRTNHYWIPKPLAITAEGYAKFAHISNFFTNAFFTVALWAIAGGNRIPAKVDLPLLDPAGRTHDGTWPVVVFSHGMASSRTSYTQWCGELASRGYIVAAVEHRDGSCPGSMIMRKGEEEEMVMHTSEAQLRLGDSRIETAQLKTAQLDFRQAEVEETVKVFRLLNSGKGDGVYQKNSRDEGATLQGWTGKLLVENMTIAGHSYGATLALQALKGGPSRSLPFSGAIVLDPGKQSGRLNDDVRVPTLIVHSQSWSKTVSMFFGRPHFDTVKELTEGILSRGNKAWFMTSLGTSHPSVTDAPLLEPLLLSWTTGSTIDAHEGLRQYVHVSTDLLKYQHEGIVSGLLSYPVDSPQYENRLERNLPGHDTRAKYWQIHVAPSSNKAQAA</sequence>
<dbReference type="SUPFAM" id="SSF53474">
    <property type="entry name" value="alpha/beta-Hydrolases"/>
    <property type="match status" value="1"/>
</dbReference>
<evidence type="ECO:0000256" key="3">
    <source>
        <dbReference type="ARBA" id="ARBA00023098"/>
    </source>
</evidence>
<dbReference type="PIRSF" id="PIRSF018169">
    <property type="entry name" value="PAF_acetylhydrolase"/>
    <property type="match status" value="1"/>
</dbReference>
<dbReference type="GO" id="GO:0016042">
    <property type="term" value="P:lipid catabolic process"/>
    <property type="evidence" value="ECO:0007669"/>
    <property type="project" value="UniProtKB-KW"/>
</dbReference>
<keyword evidence="1 4" id="KW-0378">Hydrolase</keyword>
<evidence type="ECO:0000256" key="5">
    <source>
        <dbReference type="PIRSR" id="PIRSR018169-1"/>
    </source>
</evidence>
<evidence type="ECO:0000313" key="7">
    <source>
        <dbReference type="EMBL" id="KAF2152748.1"/>
    </source>
</evidence>
<evidence type="ECO:0000313" key="8">
    <source>
        <dbReference type="Proteomes" id="UP000799439"/>
    </source>
</evidence>
<feature type="active site" description="Nucleophile" evidence="5">
    <location>
        <position position="297"/>
    </location>
</feature>
<accession>A0A9P4J5E7</accession>
<organism evidence="7 8">
    <name type="scientific">Myriangium duriaei CBS 260.36</name>
    <dbReference type="NCBI Taxonomy" id="1168546"/>
    <lineage>
        <taxon>Eukaryota</taxon>
        <taxon>Fungi</taxon>
        <taxon>Dikarya</taxon>
        <taxon>Ascomycota</taxon>
        <taxon>Pezizomycotina</taxon>
        <taxon>Dothideomycetes</taxon>
        <taxon>Dothideomycetidae</taxon>
        <taxon>Myriangiales</taxon>
        <taxon>Myriangiaceae</taxon>
        <taxon>Myriangium</taxon>
    </lineage>
</organism>
<dbReference type="OrthoDB" id="2363873at2759"/>
<dbReference type="Proteomes" id="UP000799439">
    <property type="component" value="Unassembled WGS sequence"/>
</dbReference>
<keyword evidence="2 4" id="KW-0442">Lipid degradation</keyword>
<comment type="similarity">
    <text evidence="4">Belongs to the serine esterase family.</text>
</comment>
<feature type="active site" description="Charge relay system" evidence="5">
    <location>
        <position position="324"/>
    </location>
</feature>
<dbReference type="InterPro" id="IPR029058">
    <property type="entry name" value="AB_hydrolase_fold"/>
</dbReference>
<dbReference type="GO" id="GO:0003847">
    <property type="term" value="F:1-alkyl-2-acetylglycerophosphocholine esterase activity"/>
    <property type="evidence" value="ECO:0007669"/>
    <property type="project" value="UniProtKB-UniRule"/>
</dbReference>
<dbReference type="EMBL" id="ML996086">
    <property type="protein sequence ID" value="KAF2152748.1"/>
    <property type="molecule type" value="Genomic_DNA"/>
</dbReference>
<dbReference type="Pfam" id="PF03403">
    <property type="entry name" value="PAF-AH_p_II"/>
    <property type="match status" value="1"/>
</dbReference>
<keyword evidence="6" id="KW-0472">Membrane</keyword>
<comment type="catalytic activity">
    <reaction evidence="4">
        <text>a 1-O-alkyl-2-acetyl-sn-glycero-3-phosphocholine + H2O = a 1-O-alkyl-sn-glycero-3-phosphocholine + acetate + H(+)</text>
        <dbReference type="Rhea" id="RHEA:17777"/>
        <dbReference type="ChEBI" id="CHEBI:15377"/>
        <dbReference type="ChEBI" id="CHEBI:15378"/>
        <dbReference type="ChEBI" id="CHEBI:30089"/>
        <dbReference type="ChEBI" id="CHEBI:30909"/>
        <dbReference type="ChEBI" id="CHEBI:36707"/>
        <dbReference type="EC" id="3.1.1.47"/>
    </reaction>
</comment>
<keyword evidence="8" id="KW-1185">Reference proteome</keyword>
<reference evidence="7" key="1">
    <citation type="journal article" date="2020" name="Stud. Mycol.">
        <title>101 Dothideomycetes genomes: a test case for predicting lifestyles and emergence of pathogens.</title>
        <authorList>
            <person name="Haridas S."/>
            <person name="Albert R."/>
            <person name="Binder M."/>
            <person name="Bloem J."/>
            <person name="Labutti K."/>
            <person name="Salamov A."/>
            <person name="Andreopoulos B."/>
            <person name="Baker S."/>
            <person name="Barry K."/>
            <person name="Bills G."/>
            <person name="Bluhm B."/>
            <person name="Cannon C."/>
            <person name="Castanera R."/>
            <person name="Culley D."/>
            <person name="Daum C."/>
            <person name="Ezra D."/>
            <person name="Gonzalez J."/>
            <person name="Henrissat B."/>
            <person name="Kuo A."/>
            <person name="Liang C."/>
            <person name="Lipzen A."/>
            <person name="Lutzoni F."/>
            <person name="Magnuson J."/>
            <person name="Mondo S."/>
            <person name="Nolan M."/>
            <person name="Ohm R."/>
            <person name="Pangilinan J."/>
            <person name="Park H.-J."/>
            <person name="Ramirez L."/>
            <person name="Alfaro M."/>
            <person name="Sun H."/>
            <person name="Tritt A."/>
            <person name="Yoshinaga Y."/>
            <person name="Zwiers L.-H."/>
            <person name="Turgeon B."/>
            <person name="Goodwin S."/>
            <person name="Spatafora J."/>
            <person name="Crous P."/>
            <person name="Grigoriev I."/>
        </authorList>
    </citation>
    <scope>NUCLEOTIDE SEQUENCE</scope>
    <source>
        <strain evidence="7">CBS 260.36</strain>
    </source>
</reference>
<feature type="active site" description="Charge relay system" evidence="5">
    <location>
        <position position="388"/>
    </location>
</feature>
<protein>
    <recommendedName>
        <fullName evidence="4">Putative phospholipase</fullName>
        <ecNumber evidence="4">3.1.1.47</ecNumber>
    </recommendedName>
</protein>